<dbReference type="OrthoDB" id="67566at2759"/>
<keyword evidence="12" id="KW-1185">Reference proteome</keyword>
<keyword evidence="7 9" id="KW-1133">Transmembrane helix</keyword>
<evidence type="ECO:0000256" key="6">
    <source>
        <dbReference type="ARBA" id="ARBA00022824"/>
    </source>
</evidence>
<evidence type="ECO:0000256" key="9">
    <source>
        <dbReference type="SAM" id="Phobius"/>
    </source>
</evidence>
<comment type="function">
    <text evidence="1">Subunit of the oligosaccharyl transferase (OST) complex that catalyzes the initial transfer of a defined glycan (Glc(3)Man(9)GlcNAc(2) in eukaryotes) from the lipid carrier dolichol-pyrophosphate to an asparagine residue within an Asn-X-Ser/Thr consensus motif in nascent polypeptide chains, the first step in protein N-glycosylation. N-glycosylation occurs cotranslationally and the complex associates with the Sec61 complex at the channel-forming translocon complex that mediates protein translocation across the endoplasmic reticulum (ER). All subunits are required for a maximal enzyme activity.</text>
</comment>
<reference evidence="11 12" key="1">
    <citation type="journal article" date="2013" name="Fungal Biol.">
        <title>Analysis of microsatellite markers in the genome of the plant pathogen Ceratocystis fimbriata.</title>
        <authorList>
            <person name="Simpson M.C."/>
            <person name="Wilken P.M."/>
            <person name="Coetzee M.P."/>
            <person name="Wingfield M.J."/>
            <person name="Wingfield B.D."/>
        </authorList>
    </citation>
    <scope>NUCLEOTIDE SEQUENCE [LARGE SCALE GENOMIC DNA]</scope>
    <source>
        <strain evidence="11 12">CBS 114723</strain>
    </source>
</reference>
<evidence type="ECO:0000256" key="5">
    <source>
        <dbReference type="ARBA" id="ARBA00022729"/>
    </source>
</evidence>
<evidence type="ECO:0000313" key="11">
    <source>
        <dbReference type="EMBL" id="PHH51677.1"/>
    </source>
</evidence>
<evidence type="ECO:0000256" key="1">
    <source>
        <dbReference type="ARBA" id="ARBA00002791"/>
    </source>
</evidence>
<dbReference type="PANTHER" id="PTHR12692:SF0">
    <property type="entry name" value="GH11935P"/>
    <property type="match status" value="1"/>
</dbReference>
<sequence length="333" mass="36426">MRLLTTLVSGLTLVAGALGAKSKGHFSDPFTTFHETAVKAAAPVKLNTALYNELTASSRDYSVSVLLTAMDPRFQCQLCREFQPEWDVLGKSWAQGDAAGQSRHILATLDFNDGREIFQQLGLSTAPVLLHFHATKGSHAKASSDPIRYDFSTAPQTAEVVHGWISRHLPGRPHPPVKRPTDYVALAVNTILVSGSLTLAFVMWPYVIPMIQSRNLWAAISLIAILIFTSGHMFNHIRKVPYVAMTRDGGISYFAGGFQNQLGLETQVIAALYGILSFCSISLAIKAPRIASPTGQRIAVVILSAVILVVYSLLMNIFRIKNGGYPFRLPPFF</sequence>
<feature type="transmembrane region" description="Helical" evidence="9">
    <location>
        <begin position="268"/>
        <end position="286"/>
    </location>
</feature>
<evidence type="ECO:0000256" key="3">
    <source>
        <dbReference type="ARBA" id="ARBA00009561"/>
    </source>
</evidence>
<dbReference type="InterPro" id="IPR021149">
    <property type="entry name" value="OligosaccharylTrfase_OST3/OST6"/>
</dbReference>
<evidence type="ECO:0000256" key="8">
    <source>
        <dbReference type="ARBA" id="ARBA00023136"/>
    </source>
</evidence>
<dbReference type="EMBL" id="APWK03000088">
    <property type="protein sequence ID" value="PHH51677.1"/>
    <property type="molecule type" value="Genomic_DNA"/>
</dbReference>
<feature type="transmembrane region" description="Helical" evidence="9">
    <location>
        <begin position="183"/>
        <end position="204"/>
    </location>
</feature>
<keyword evidence="8 9" id="KW-0472">Membrane</keyword>
<comment type="subcellular location">
    <subcellularLocation>
        <location evidence="2">Endoplasmic reticulum membrane</location>
        <topology evidence="2">Multi-pass membrane protein</topology>
    </subcellularLocation>
</comment>
<dbReference type="Proteomes" id="UP000222788">
    <property type="component" value="Unassembled WGS sequence"/>
</dbReference>
<dbReference type="Gene3D" id="3.40.30.10">
    <property type="entry name" value="Glutaredoxin"/>
    <property type="match status" value="1"/>
</dbReference>
<dbReference type="STRING" id="1035309.A0A2C5X078"/>
<comment type="similarity">
    <text evidence="3">Belongs to the OST3/OST6 family.</text>
</comment>
<dbReference type="PANTHER" id="PTHR12692">
    <property type="entry name" value="DOLICHYL-DIPHOSPHOOLIGOSACCHARIDE--PROTEIN GLYCOSYLTRANSFERASE-RELATED"/>
    <property type="match status" value="1"/>
</dbReference>
<accession>A0A2C5X078</accession>
<feature type="signal peptide" evidence="10">
    <location>
        <begin position="1"/>
        <end position="19"/>
    </location>
</feature>
<keyword evidence="5 10" id="KW-0732">Signal</keyword>
<dbReference type="FunFam" id="3.40.30.10:FF:000302">
    <property type="entry name" value="Oligosaccharyl transferase subunit (Gamma), putative"/>
    <property type="match status" value="1"/>
</dbReference>
<name>A0A2C5X078_9PEZI</name>
<evidence type="ECO:0000313" key="12">
    <source>
        <dbReference type="Proteomes" id="UP000222788"/>
    </source>
</evidence>
<gene>
    <name evidence="11" type="primary">TUSC3</name>
    <name evidence="11" type="ORF">CFIMG_004714RA</name>
</gene>
<dbReference type="Pfam" id="PF04756">
    <property type="entry name" value="OST3_OST6"/>
    <property type="match status" value="1"/>
</dbReference>
<dbReference type="AlphaFoldDB" id="A0A2C5X078"/>
<comment type="caution">
    <text evidence="11">The sequence shown here is derived from an EMBL/GenBank/DDBJ whole genome shotgun (WGS) entry which is preliminary data.</text>
</comment>
<feature type="chain" id="PRO_5013038956" evidence="10">
    <location>
        <begin position="20"/>
        <end position="333"/>
    </location>
</feature>
<organism evidence="11 12">
    <name type="scientific">Ceratocystis fimbriata CBS 114723</name>
    <dbReference type="NCBI Taxonomy" id="1035309"/>
    <lineage>
        <taxon>Eukaryota</taxon>
        <taxon>Fungi</taxon>
        <taxon>Dikarya</taxon>
        <taxon>Ascomycota</taxon>
        <taxon>Pezizomycotina</taxon>
        <taxon>Sordariomycetes</taxon>
        <taxon>Hypocreomycetidae</taxon>
        <taxon>Microascales</taxon>
        <taxon>Ceratocystidaceae</taxon>
        <taxon>Ceratocystis</taxon>
    </lineage>
</organism>
<feature type="transmembrane region" description="Helical" evidence="9">
    <location>
        <begin position="298"/>
        <end position="318"/>
    </location>
</feature>
<keyword evidence="6" id="KW-0256">Endoplasmic reticulum</keyword>
<protein>
    <submittedName>
        <fullName evidence="11">Tumor suppressor candidate 3</fullName>
    </submittedName>
</protein>
<evidence type="ECO:0000256" key="7">
    <source>
        <dbReference type="ARBA" id="ARBA00022989"/>
    </source>
</evidence>
<evidence type="ECO:0000256" key="4">
    <source>
        <dbReference type="ARBA" id="ARBA00022692"/>
    </source>
</evidence>
<evidence type="ECO:0000256" key="2">
    <source>
        <dbReference type="ARBA" id="ARBA00004477"/>
    </source>
</evidence>
<proteinExistence type="inferred from homology"/>
<dbReference type="GO" id="GO:0008250">
    <property type="term" value="C:oligosaccharyltransferase complex"/>
    <property type="evidence" value="ECO:0007669"/>
    <property type="project" value="TreeGrafter"/>
</dbReference>
<keyword evidence="4 9" id="KW-0812">Transmembrane</keyword>
<dbReference type="GO" id="GO:0018279">
    <property type="term" value="P:protein N-linked glycosylation via asparagine"/>
    <property type="evidence" value="ECO:0007669"/>
    <property type="project" value="TreeGrafter"/>
</dbReference>
<feature type="transmembrane region" description="Helical" evidence="9">
    <location>
        <begin position="216"/>
        <end position="234"/>
    </location>
</feature>
<reference evidence="11 12" key="2">
    <citation type="journal article" date="2013" name="IMA Fungus">
        <title>IMA Genome-F 1: Ceratocystis fimbriata: Draft nuclear genome sequence for the plant pathogen, Ceratocystis fimbriata.</title>
        <authorList>
            <person name="Wilken P.M."/>
            <person name="Steenkamp E.T."/>
            <person name="Wingfield M.J."/>
            <person name="de Beer Z.W."/>
            <person name="Wingfield B.D."/>
        </authorList>
    </citation>
    <scope>NUCLEOTIDE SEQUENCE [LARGE SCALE GENOMIC DNA]</scope>
    <source>
        <strain evidence="11 12">CBS 114723</strain>
    </source>
</reference>
<evidence type="ECO:0000256" key="10">
    <source>
        <dbReference type="SAM" id="SignalP"/>
    </source>
</evidence>